<dbReference type="InterPro" id="IPR020948">
    <property type="entry name" value="P_starv_induced_PsiE-like"/>
</dbReference>
<keyword evidence="5 6" id="KW-0472">Membrane</keyword>
<name>A0A445N0D7_9BACT</name>
<evidence type="ECO:0000256" key="1">
    <source>
        <dbReference type="ARBA" id="ARBA00004651"/>
    </source>
</evidence>
<keyword evidence="4 6" id="KW-1133">Transmembrane helix</keyword>
<organism evidence="7">
    <name type="scientific">uncultured Desulfobacterium sp</name>
    <dbReference type="NCBI Taxonomy" id="201089"/>
    <lineage>
        <taxon>Bacteria</taxon>
        <taxon>Pseudomonadati</taxon>
        <taxon>Thermodesulfobacteriota</taxon>
        <taxon>Desulfobacteria</taxon>
        <taxon>Desulfobacterales</taxon>
        <taxon>Desulfobacteriaceae</taxon>
        <taxon>Desulfobacterium</taxon>
        <taxon>environmental samples</taxon>
    </lineage>
</organism>
<keyword evidence="2" id="KW-1003">Cell membrane</keyword>
<dbReference type="GO" id="GO:0005886">
    <property type="term" value="C:plasma membrane"/>
    <property type="evidence" value="ECO:0007669"/>
    <property type="project" value="UniProtKB-SubCell"/>
</dbReference>
<feature type="transmembrane region" description="Helical" evidence="6">
    <location>
        <begin position="42"/>
        <end position="66"/>
    </location>
</feature>
<feature type="transmembrane region" description="Helical" evidence="6">
    <location>
        <begin position="86"/>
        <end position="104"/>
    </location>
</feature>
<sequence length="139" mass="15644">MFPILKKIERTMIQALMVMMAIVLGLATLDLGWLILKDIVTPPYVIFSVGQLLNIFGFFMLVLIGIELLETIMKTYITQDQPHYEIVISVAIIAIARKVIILDLREVDSLSLIGIASIIIALTAGYFLVKRSRSYDKTE</sequence>
<reference evidence="7" key="1">
    <citation type="submission" date="2018-01" db="EMBL/GenBank/DDBJ databases">
        <authorList>
            <person name="Regsiter A."/>
            <person name="William W."/>
        </authorList>
    </citation>
    <scope>NUCLEOTIDE SEQUENCE</scope>
    <source>
        <strain evidence="7">TRIP AH-1</strain>
    </source>
</reference>
<protein>
    <submittedName>
        <fullName evidence="7">Phosphate-starvation-inducible E-like protein</fullName>
    </submittedName>
</protein>
<proteinExistence type="predicted"/>
<evidence type="ECO:0000256" key="2">
    <source>
        <dbReference type="ARBA" id="ARBA00022475"/>
    </source>
</evidence>
<dbReference type="Pfam" id="PF06146">
    <property type="entry name" value="PsiE"/>
    <property type="match status" value="1"/>
</dbReference>
<comment type="subcellular location">
    <subcellularLocation>
        <location evidence="1">Cell membrane</location>
        <topology evidence="1">Multi-pass membrane protein</topology>
    </subcellularLocation>
</comment>
<feature type="transmembrane region" description="Helical" evidence="6">
    <location>
        <begin position="12"/>
        <end position="36"/>
    </location>
</feature>
<evidence type="ECO:0000313" key="7">
    <source>
        <dbReference type="EMBL" id="SPD75204.1"/>
    </source>
</evidence>
<dbReference type="AlphaFoldDB" id="A0A445N0D7"/>
<accession>A0A445N0D7</accession>
<evidence type="ECO:0000256" key="6">
    <source>
        <dbReference type="SAM" id="Phobius"/>
    </source>
</evidence>
<keyword evidence="3 6" id="KW-0812">Transmembrane</keyword>
<gene>
    <name evidence="7" type="ORF">PITCH_A50006</name>
</gene>
<evidence type="ECO:0000256" key="3">
    <source>
        <dbReference type="ARBA" id="ARBA00022692"/>
    </source>
</evidence>
<evidence type="ECO:0000256" key="5">
    <source>
        <dbReference type="ARBA" id="ARBA00023136"/>
    </source>
</evidence>
<feature type="transmembrane region" description="Helical" evidence="6">
    <location>
        <begin position="110"/>
        <end position="129"/>
    </location>
</feature>
<dbReference type="EMBL" id="OJIN01000192">
    <property type="protein sequence ID" value="SPD75204.1"/>
    <property type="molecule type" value="Genomic_DNA"/>
</dbReference>
<evidence type="ECO:0000256" key="4">
    <source>
        <dbReference type="ARBA" id="ARBA00022989"/>
    </source>
</evidence>